<comment type="caution">
    <text evidence="2">The sequence shown here is derived from an EMBL/GenBank/DDBJ whole genome shotgun (WGS) entry which is preliminary data.</text>
</comment>
<reference evidence="2 3" key="1">
    <citation type="journal article" date="2019" name="Sci. Rep.">
        <title>Orb-weaving spider Araneus ventricosus genome elucidates the spidroin gene catalogue.</title>
        <authorList>
            <person name="Kono N."/>
            <person name="Nakamura H."/>
            <person name="Ohtoshi R."/>
            <person name="Moran D.A.P."/>
            <person name="Shinohara A."/>
            <person name="Yoshida Y."/>
            <person name="Fujiwara M."/>
            <person name="Mori M."/>
            <person name="Tomita M."/>
            <person name="Arakawa K."/>
        </authorList>
    </citation>
    <scope>NUCLEOTIDE SEQUENCE [LARGE SCALE GENOMIC DNA]</scope>
</reference>
<dbReference type="EMBL" id="BGPR01005487">
    <property type="protein sequence ID" value="GBN10634.1"/>
    <property type="molecule type" value="Genomic_DNA"/>
</dbReference>
<evidence type="ECO:0000313" key="2">
    <source>
        <dbReference type="EMBL" id="GBN10634.1"/>
    </source>
</evidence>
<dbReference type="AlphaFoldDB" id="A0A4Y2L816"/>
<organism evidence="2 3">
    <name type="scientific">Araneus ventricosus</name>
    <name type="common">Orbweaver spider</name>
    <name type="synonym">Epeira ventricosa</name>
    <dbReference type="NCBI Taxonomy" id="182803"/>
    <lineage>
        <taxon>Eukaryota</taxon>
        <taxon>Metazoa</taxon>
        <taxon>Ecdysozoa</taxon>
        <taxon>Arthropoda</taxon>
        <taxon>Chelicerata</taxon>
        <taxon>Arachnida</taxon>
        <taxon>Araneae</taxon>
        <taxon>Araneomorphae</taxon>
        <taxon>Entelegynae</taxon>
        <taxon>Araneoidea</taxon>
        <taxon>Araneidae</taxon>
        <taxon>Araneus</taxon>
    </lineage>
</organism>
<gene>
    <name evidence="2" type="ORF">AVEN_70881_1</name>
</gene>
<accession>A0A4Y2L816</accession>
<feature type="compositionally biased region" description="Basic and acidic residues" evidence="1">
    <location>
        <begin position="86"/>
        <end position="112"/>
    </location>
</feature>
<evidence type="ECO:0000256" key="1">
    <source>
        <dbReference type="SAM" id="MobiDB-lite"/>
    </source>
</evidence>
<name>A0A4Y2L816_ARAVE</name>
<feature type="region of interest" description="Disordered" evidence="1">
    <location>
        <begin position="18"/>
        <end position="41"/>
    </location>
</feature>
<evidence type="ECO:0000313" key="3">
    <source>
        <dbReference type="Proteomes" id="UP000499080"/>
    </source>
</evidence>
<dbReference type="Proteomes" id="UP000499080">
    <property type="component" value="Unassembled WGS sequence"/>
</dbReference>
<keyword evidence="3" id="KW-1185">Reference proteome</keyword>
<proteinExistence type="predicted"/>
<sequence length="112" mass="12655">MKIPLGAYSYPPFPYTRKKQTQISSVPELSTEDTRNGKSCLTETAGNSRFVSVSFGMGKVKTPRVAVGRRSVSRRRGFRVSPGDNGDSRSERDSSQKRLEWLRTERPFKPND</sequence>
<feature type="region of interest" description="Disordered" evidence="1">
    <location>
        <begin position="65"/>
        <end position="112"/>
    </location>
</feature>
<protein>
    <submittedName>
        <fullName evidence="2">Uncharacterized protein</fullName>
    </submittedName>
</protein>